<sequence length="736" mass="79887">MAAIASHLPTAKGFSRVRTSGLKVRTSFTDNTSNEKAKALASSDWRKTASASALSSSGSSVKNMRSRLQDSRSSGESSSVMMVEMEDMSSDSIHYHRPIKDGQATWEMVESAPELKPSIPPANVPSLSLSEVTMVQFSKMTPVVVKVNDEDMVLPNRFTFDISPIDIMSISSSSRDSPVQTFGELKRVKNPSQLRYQSSEDHCLLDMPEDLQAILRYDQISSASDIASSDSLVRRFSSSFKHHRGIDTAKARNSDSAIDIQSDSRPQKNHTRERKDDANRFQNLIERLHKSETPKPASPHKPERLAPEMCDPAIVAAKVKTNGLTGSGKKREPTEEIYQRHINWLQGVGQQSSGDSGYGSHSSNQMTGNHLMSNIRTTTDSVHKLNLGGETKRGLNPAAAEFRSFRPAAPMAVFSPRRLSRPPLSNLFPDTTANQTPGPPTIPYLAPPSGLGQVAETMAAHRAPASPGKATANAPRPSEIKAPTAQIPPTIAPPTAPFFYNPADLGTLPPGIFAGSLPPLDVLARHLLPPTMSSSALYHTLNHLPMAMAANNLGTFPFLPMQPMETTAPPMGLPTNGVNAPSAFPPPPRTAMPAHSIPPQLTAAPAAASFAMRPPPGLQLPTTAAHITTPLVPPVTAASFDPDGKVIRPHFPVTQKPRDHDPIKQQQYEAYLEWRKVNEPGYHMRCKMRQANRVVRQHQQHQQQQGLRKPGPGPSGSGGGIQGQYQGQQQPHHDDA</sequence>
<protein>
    <submittedName>
        <fullName evidence="2">Uncharacterized protein</fullName>
    </submittedName>
</protein>
<accession>A0AA39WI81</accession>
<proteinExistence type="predicted"/>
<feature type="compositionally biased region" description="Low complexity" evidence="1">
    <location>
        <begin position="51"/>
        <end position="60"/>
    </location>
</feature>
<comment type="caution">
    <text evidence="2">The sequence shown here is derived from an EMBL/GenBank/DDBJ whole genome shotgun (WGS) entry which is preliminary data.</text>
</comment>
<reference evidence="2" key="1">
    <citation type="submission" date="2023-06" db="EMBL/GenBank/DDBJ databases">
        <title>Genome-scale phylogeny and comparative genomics of the fungal order Sordariales.</title>
        <authorList>
            <consortium name="Lawrence Berkeley National Laboratory"/>
            <person name="Hensen N."/>
            <person name="Bonometti L."/>
            <person name="Westerberg I."/>
            <person name="Brannstrom I.O."/>
            <person name="Guillou S."/>
            <person name="Cros-Aarteil S."/>
            <person name="Calhoun S."/>
            <person name="Haridas S."/>
            <person name="Kuo A."/>
            <person name="Mondo S."/>
            <person name="Pangilinan J."/>
            <person name="Riley R."/>
            <person name="LaButti K."/>
            <person name="Andreopoulos B."/>
            <person name="Lipzen A."/>
            <person name="Chen C."/>
            <person name="Yanf M."/>
            <person name="Daum C."/>
            <person name="Ng V."/>
            <person name="Clum A."/>
            <person name="Steindorff A."/>
            <person name="Ohm R."/>
            <person name="Martin F."/>
            <person name="Silar P."/>
            <person name="Natvig D."/>
            <person name="Lalanne C."/>
            <person name="Gautier V."/>
            <person name="Ament-velasquez S.L."/>
            <person name="Kruys A."/>
            <person name="Hutchinson M.I."/>
            <person name="Powell A.J."/>
            <person name="Barry K."/>
            <person name="Miller A.N."/>
            <person name="Grigoriev I.V."/>
            <person name="Debuchy R."/>
            <person name="Gladieux P."/>
            <person name="Thoren M.H."/>
            <person name="Johannesson H."/>
        </authorList>
    </citation>
    <scope>NUCLEOTIDE SEQUENCE</scope>
    <source>
        <strain evidence="2">SMH3391-2</strain>
    </source>
</reference>
<feature type="region of interest" description="Disordered" evidence="1">
    <location>
        <begin position="692"/>
        <end position="736"/>
    </location>
</feature>
<dbReference type="EMBL" id="JAULSR010000006">
    <property type="protein sequence ID" value="KAK0615881.1"/>
    <property type="molecule type" value="Genomic_DNA"/>
</dbReference>
<name>A0AA39WI81_9PEZI</name>
<organism evidence="2 3">
    <name type="scientific">Bombardia bombarda</name>
    <dbReference type="NCBI Taxonomy" id="252184"/>
    <lineage>
        <taxon>Eukaryota</taxon>
        <taxon>Fungi</taxon>
        <taxon>Dikarya</taxon>
        <taxon>Ascomycota</taxon>
        <taxon>Pezizomycotina</taxon>
        <taxon>Sordariomycetes</taxon>
        <taxon>Sordariomycetidae</taxon>
        <taxon>Sordariales</taxon>
        <taxon>Lasiosphaeriaceae</taxon>
        <taxon>Bombardia</taxon>
    </lineage>
</organism>
<evidence type="ECO:0000256" key="1">
    <source>
        <dbReference type="SAM" id="MobiDB-lite"/>
    </source>
</evidence>
<dbReference type="AlphaFoldDB" id="A0AA39WI81"/>
<keyword evidence="3" id="KW-1185">Reference proteome</keyword>
<feature type="region of interest" description="Disordered" evidence="1">
    <location>
        <begin position="247"/>
        <end position="280"/>
    </location>
</feature>
<evidence type="ECO:0000313" key="2">
    <source>
        <dbReference type="EMBL" id="KAK0615881.1"/>
    </source>
</evidence>
<feature type="compositionally biased region" description="Polar residues" evidence="1">
    <location>
        <begin position="254"/>
        <end position="264"/>
    </location>
</feature>
<feature type="region of interest" description="Disordered" evidence="1">
    <location>
        <begin position="51"/>
        <end position="79"/>
    </location>
</feature>
<gene>
    <name evidence="2" type="ORF">B0T17DRAFT_359535</name>
</gene>
<dbReference type="Proteomes" id="UP001174934">
    <property type="component" value="Unassembled WGS sequence"/>
</dbReference>
<evidence type="ECO:0000313" key="3">
    <source>
        <dbReference type="Proteomes" id="UP001174934"/>
    </source>
</evidence>